<dbReference type="Proteomes" id="UP001469553">
    <property type="component" value="Unassembled WGS sequence"/>
</dbReference>
<protein>
    <submittedName>
        <fullName evidence="1">Uncharacterized protein</fullName>
    </submittedName>
</protein>
<reference evidence="1 2" key="1">
    <citation type="submission" date="2021-06" db="EMBL/GenBank/DDBJ databases">
        <authorList>
            <person name="Palmer J.M."/>
        </authorList>
    </citation>
    <scope>NUCLEOTIDE SEQUENCE [LARGE SCALE GENOMIC DNA]</scope>
    <source>
        <strain evidence="1 2">AS_MEX2019</strain>
        <tissue evidence="1">Muscle</tissue>
    </source>
</reference>
<name>A0ABV1A731_9TELE</name>
<gene>
    <name evidence="1" type="ORF">AMECASPLE_007449</name>
</gene>
<dbReference type="EMBL" id="JAHRIP010085018">
    <property type="protein sequence ID" value="MEQ2313984.1"/>
    <property type="molecule type" value="Genomic_DNA"/>
</dbReference>
<sequence length="108" mass="12434">MFGWWEEEPVENSQILRRTVVLLQRVFIPAFCLSTPASHVIRQQHVCAGAEQRGGEVVIPFELQMAGNVMQCRIHFSHAEMLFFPLKYDESEARQSPDQLHILLGKNN</sequence>
<keyword evidence="2" id="KW-1185">Reference proteome</keyword>
<accession>A0ABV1A731</accession>
<evidence type="ECO:0000313" key="1">
    <source>
        <dbReference type="EMBL" id="MEQ2313984.1"/>
    </source>
</evidence>
<evidence type="ECO:0000313" key="2">
    <source>
        <dbReference type="Proteomes" id="UP001469553"/>
    </source>
</evidence>
<organism evidence="1 2">
    <name type="scientific">Ameca splendens</name>
    <dbReference type="NCBI Taxonomy" id="208324"/>
    <lineage>
        <taxon>Eukaryota</taxon>
        <taxon>Metazoa</taxon>
        <taxon>Chordata</taxon>
        <taxon>Craniata</taxon>
        <taxon>Vertebrata</taxon>
        <taxon>Euteleostomi</taxon>
        <taxon>Actinopterygii</taxon>
        <taxon>Neopterygii</taxon>
        <taxon>Teleostei</taxon>
        <taxon>Neoteleostei</taxon>
        <taxon>Acanthomorphata</taxon>
        <taxon>Ovalentaria</taxon>
        <taxon>Atherinomorphae</taxon>
        <taxon>Cyprinodontiformes</taxon>
        <taxon>Goodeidae</taxon>
        <taxon>Ameca</taxon>
    </lineage>
</organism>
<proteinExistence type="predicted"/>
<comment type="caution">
    <text evidence="1">The sequence shown here is derived from an EMBL/GenBank/DDBJ whole genome shotgun (WGS) entry which is preliminary data.</text>
</comment>